<name>A0AB39AJQ4_9CAUD</name>
<accession>A0AB39AJQ4</accession>
<evidence type="ECO:0000313" key="1">
    <source>
        <dbReference type="EMBL" id="XDG30885.1"/>
    </source>
</evidence>
<reference evidence="1" key="1">
    <citation type="submission" date="2024-06" db="EMBL/GenBank/DDBJ databases">
        <authorList>
            <person name="Yang R."/>
        </authorList>
    </citation>
    <scope>NUCLEOTIDE SEQUENCE</scope>
</reference>
<organism evidence="1">
    <name type="scientific">Vibrio phage P018-4</name>
    <dbReference type="NCBI Taxonomy" id="3229728"/>
    <lineage>
        <taxon>Viruses</taxon>
        <taxon>Duplodnaviria</taxon>
        <taxon>Heunggongvirae</taxon>
        <taxon>Uroviricota</taxon>
        <taxon>Caudoviricetes</taxon>
    </lineage>
</organism>
<sequence length="85" mass="9199">MLKKVITVGIIGSVLVLSGCSDSGKATQTLKNQGYTNISIDGYAWFMCSEQDTFATKFYATSPNWTRVSGAVCSGLFKGNTLRFD</sequence>
<dbReference type="PROSITE" id="PS51257">
    <property type="entry name" value="PROKAR_LIPOPROTEIN"/>
    <property type="match status" value="1"/>
</dbReference>
<dbReference type="EMBL" id="PP934186">
    <property type="protein sequence ID" value="XDG30885.1"/>
    <property type="molecule type" value="Genomic_DNA"/>
</dbReference>
<protein>
    <recommendedName>
        <fullName evidence="2">Lipoprotein</fullName>
    </recommendedName>
</protein>
<evidence type="ECO:0008006" key="2">
    <source>
        <dbReference type="Google" id="ProtNLM"/>
    </source>
</evidence>
<proteinExistence type="predicted"/>